<reference evidence="4 6" key="2">
    <citation type="submission" date="2017-06" db="EMBL/GenBank/DDBJ databases">
        <authorList>
            <consortium name="Pathogen Informatics"/>
        </authorList>
    </citation>
    <scope>NUCLEOTIDE SEQUENCE [LARGE SCALE GENOMIC DNA]</scope>
    <source>
        <strain evidence="4 6">NCTC12947</strain>
    </source>
</reference>
<protein>
    <submittedName>
        <fullName evidence="4">Protein of uncharacterized function (DUF2874)</fullName>
    </submittedName>
</protein>
<dbReference type="Proteomes" id="UP000215539">
    <property type="component" value="Chromosome 1"/>
</dbReference>
<evidence type="ECO:0000259" key="2">
    <source>
        <dbReference type="Pfam" id="PF11396"/>
    </source>
</evidence>
<organism evidence="4 6">
    <name type="scientific">Capnocytophaga haemolytica</name>
    <dbReference type="NCBI Taxonomy" id="45243"/>
    <lineage>
        <taxon>Bacteria</taxon>
        <taxon>Pseudomonadati</taxon>
        <taxon>Bacteroidota</taxon>
        <taxon>Flavobacteriia</taxon>
        <taxon>Flavobacteriales</taxon>
        <taxon>Flavobacteriaceae</taxon>
        <taxon>Capnocytophaga</taxon>
    </lineage>
</organism>
<keyword evidence="1" id="KW-0732">Signal</keyword>
<sequence length="147" mass="16556">MLKQWLLTAAVVFSFSIASAQQEEGLIPIGALPQAAQQFVQQYYSELAVVSVWQEADRGERTEYTVLFDDGTEVEFRHNGQWKEIKARNGAVSDKVLPAKISKYVKKHYPKALVKAIDKGNTKYEVDLSNGVDLEFSLKGKFLRADD</sequence>
<dbReference type="SUPFAM" id="SSF160574">
    <property type="entry name" value="BT0923-like"/>
    <property type="match status" value="1"/>
</dbReference>
<dbReference type="InterPro" id="IPR021533">
    <property type="entry name" value="PepSY-like"/>
</dbReference>
<evidence type="ECO:0000256" key="1">
    <source>
        <dbReference type="SAM" id="SignalP"/>
    </source>
</evidence>
<dbReference type="KEGG" id="chg:AXF12_11200"/>
<keyword evidence="5" id="KW-1185">Reference proteome</keyword>
<feature type="signal peptide" evidence="1">
    <location>
        <begin position="1"/>
        <end position="20"/>
    </location>
</feature>
<name>A0AAX2GZU5_9FLAO</name>
<accession>A0AAX2GZU5</accession>
<dbReference type="AlphaFoldDB" id="A0AAX2GZU5"/>
<gene>
    <name evidence="3" type="ORF">AXF12_11200</name>
    <name evidence="4" type="ORF">SAMEA44541418_01906</name>
</gene>
<proteinExistence type="predicted"/>
<dbReference type="RefSeq" id="WP_066431280.1">
    <property type="nucleotide sequence ID" value="NZ_CP014227.1"/>
</dbReference>
<evidence type="ECO:0000313" key="4">
    <source>
        <dbReference type="EMBL" id="SNV14735.1"/>
    </source>
</evidence>
<feature type="chain" id="PRO_5043779956" evidence="1">
    <location>
        <begin position="21"/>
        <end position="147"/>
    </location>
</feature>
<evidence type="ECO:0000313" key="5">
    <source>
        <dbReference type="Proteomes" id="UP000065822"/>
    </source>
</evidence>
<feature type="domain" description="Putative beta-lactamase-inhibitor-like PepSY-like" evidence="2">
    <location>
        <begin position="63"/>
        <end position="143"/>
    </location>
</feature>
<dbReference type="Gene3D" id="3.40.1420.30">
    <property type="match status" value="1"/>
</dbReference>
<reference evidence="3 5" key="1">
    <citation type="submission" date="2016-02" db="EMBL/GenBank/DDBJ databases">
        <authorList>
            <person name="Holder M.E."/>
            <person name="Ajami N.J."/>
            <person name="Petrosino J.F."/>
        </authorList>
    </citation>
    <scope>NUCLEOTIDE SEQUENCE [LARGE SCALE GENOMIC DNA]</scope>
    <source>
        <strain evidence="3 5">CCUG 32990</strain>
    </source>
</reference>
<evidence type="ECO:0000313" key="6">
    <source>
        <dbReference type="Proteomes" id="UP000215539"/>
    </source>
</evidence>
<dbReference type="Pfam" id="PF11396">
    <property type="entry name" value="PepSY_like"/>
    <property type="match status" value="1"/>
</dbReference>
<evidence type="ECO:0000313" key="3">
    <source>
        <dbReference type="EMBL" id="AMD86023.1"/>
    </source>
</evidence>
<dbReference type="EMBL" id="CP014227">
    <property type="protein sequence ID" value="AMD86023.1"/>
    <property type="molecule type" value="Genomic_DNA"/>
</dbReference>
<dbReference type="EMBL" id="LT906449">
    <property type="protein sequence ID" value="SNV14735.1"/>
    <property type="molecule type" value="Genomic_DNA"/>
</dbReference>
<dbReference type="Proteomes" id="UP000065822">
    <property type="component" value="Chromosome"/>
</dbReference>